<protein>
    <submittedName>
        <fullName evidence="2">Uncharacterized protein</fullName>
    </submittedName>
</protein>
<dbReference type="PANTHER" id="PTHR33266">
    <property type="entry name" value="CHROMOSOME 15, WHOLE GENOME SHOTGUN SEQUENCE"/>
    <property type="match status" value="1"/>
</dbReference>
<dbReference type="OrthoDB" id="107110at2759"/>
<gene>
    <name evidence="2" type="ORF">A0H81_13300</name>
</gene>
<evidence type="ECO:0000313" key="2">
    <source>
        <dbReference type="EMBL" id="OBZ66974.1"/>
    </source>
</evidence>
<comment type="caution">
    <text evidence="2">The sequence shown here is derived from an EMBL/GenBank/DDBJ whole genome shotgun (WGS) entry which is preliminary data.</text>
</comment>
<dbReference type="STRING" id="5627.A0A1C7LVX7"/>
<feature type="compositionally biased region" description="Basic and acidic residues" evidence="1">
    <location>
        <begin position="306"/>
        <end position="322"/>
    </location>
</feature>
<dbReference type="AlphaFoldDB" id="A0A1C7LVX7"/>
<dbReference type="PANTHER" id="PTHR33266:SF1">
    <property type="entry name" value="F-BOX DOMAIN-CONTAINING PROTEIN"/>
    <property type="match status" value="1"/>
</dbReference>
<name>A0A1C7LVX7_GRIFR</name>
<dbReference type="EMBL" id="LUGG01000027">
    <property type="protein sequence ID" value="OBZ66974.1"/>
    <property type="molecule type" value="Genomic_DNA"/>
</dbReference>
<feature type="region of interest" description="Disordered" evidence="1">
    <location>
        <begin position="301"/>
        <end position="326"/>
    </location>
</feature>
<dbReference type="OMA" id="SILTWHE"/>
<accession>A0A1C7LVX7</accession>
<reference evidence="2 3" key="1">
    <citation type="submission" date="2016-03" db="EMBL/GenBank/DDBJ databases">
        <title>Whole genome sequencing of Grifola frondosa 9006-11.</title>
        <authorList>
            <person name="Min B."/>
            <person name="Park H."/>
            <person name="Kim J.-G."/>
            <person name="Cho H."/>
            <person name="Oh Y.-L."/>
            <person name="Kong W.-S."/>
            <person name="Choi I.-G."/>
        </authorList>
    </citation>
    <scope>NUCLEOTIDE SEQUENCE [LARGE SCALE GENOMIC DNA]</scope>
    <source>
        <strain evidence="2 3">9006-11</strain>
    </source>
</reference>
<evidence type="ECO:0000256" key="1">
    <source>
        <dbReference type="SAM" id="MobiDB-lite"/>
    </source>
</evidence>
<keyword evidence="3" id="KW-1185">Reference proteome</keyword>
<sequence>MTSLPSSTVPQADTTIDDVIADFSNLNIERDYKRLARNYDDYKMELELDVRNVNAPLRFLSYARNELANMQQVPTPLLRALWKNGQRRSTPLQPRSQAELCERMVKHGPMGFLLDACIPLSQGEKDSSIDSPDEQAAYLDREFNRIYQGTAVSDFKSGLMDYEQMYDSQRHYGRTIPIVQSSGTGKSRLVKELGDEFPTLSVCFRPTVDMTSGWPPNDTPAREFFNRTGMTSMGEELAAAFLGAWLEVALSDITDRGNLDKPVHERLHGWRIMAQRNGGDSRHDRERGTLESIRQNIMSSVADSATADKERTTSDTYAKDSFDPDLVAKGPPTQEEIEAQEQEQISILTWHEELFTLLVKPSFDQLAEILAANNVNTFLVAFDECTQLDIIKKSPNIRRSTPPQWGMSLIALQRILKATDEFALPGVRFWFLLLDTNSSVTDLAPVGPNVPSYRLRSGFVPLPVWSCLGFDQLKPKRNDLPQTPQGAHFLEHLRRYGRPYWSTLELKHYLLQGAQQKLMSSPDGFNPLDINHVFALFSHRVLLEVGSGPASSRLMAEAVRSHMRLLMGVRAGSMVITKAASEPMLAIAAAVLLNDPARPIFYESAMQTLIEKLVEQGLVLDRGLQGELSGRLLLTLARDKAIRAGHNFVMKQRGALSIVPVTVADFLSTLVGRSVLSKRLLEDNEDVWVNFTHFIQVEKEISTIDVEDLYDAWCRTAAIQCTLGQPIIDNLIVTYRGDLDAPVVKKNLGYIVVQEKARGDPVSSKTADALVGPYILAKDVDGFTFRYKPKGHVAIMMDLGAKSTFARTSRRVKLTYGKAERGDKGHTWSGYATNAKDEAERYCLNVRGHDAQVYPVVEPFEKVFDKLFDRVLACEQEPFQKYADKMVVATDVLPLAQTDEEEDKED</sequence>
<organism evidence="2 3">
    <name type="scientific">Grifola frondosa</name>
    <name type="common">Maitake</name>
    <name type="synonym">Polyporus frondosus</name>
    <dbReference type="NCBI Taxonomy" id="5627"/>
    <lineage>
        <taxon>Eukaryota</taxon>
        <taxon>Fungi</taxon>
        <taxon>Dikarya</taxon>
        <taxon>Basidiomycota</taxon>
        <taxon>Agaricomycotina</taxon>
        <taxon>Agaricomycetes</taxon>
        <taxon>Polyporales</taxon>
        <taxon>Grifolaceae</taxon>
        <taxon>Grifola</taxon>
    </lineage>
</organism>
<dbReference type="Proteomes" id="UP000092993">
    <property type="component" value="Unassembled WGS sequence"/>
</dbReference>
<proteinExistence type="predicted"/>
<evidence type="ECO:0000313" key="3">
    <source>
        <dbReference type="Proteomes" id="UP000092993"/>
    </source>
</evidence>